<dbReference type="GO" id="GO:0004386">
    <property type="term" value="F:helicase activity"/>
    <property type="evidence" value="ECO:0007669"/>
    <property type="project" value="UniProtKB-KW"/>
</dbReference>
<dbReference type="InterPro" id="IPR000212">
    <property type="entry name" value="DNA_helicase_UvrD/REP"/>
</dbReference>
<keyword evidence="4 15" id="KW-0378">Hydrolase</keyword>
<evidence type="ECO:0000256" key="15">
    <source>
        <dbReference type="PROSITE-ProRule" id="PRU00560"/>
    </source>
</evidence>
<keyword evidence="6" id="KW-0269">Exonuclease</keyword>
<dbReference type="PROSITE" id="PS51198">
    <property type="entry name" value="UVRD_HELICASE_ATP_BIND"/>
    <property type="match status" value="1"/>
</dbReference>
<dbReference type="PANTHER" id="PTHR11070">
    <property type="entry name" value="UVRD / RECB / PCRA DNA HELICASE FAMILY MEMBER"/>
    <property type="match status" value="1"/>
</dbReference>
<evidence type="ECO:0000256" key="4">
    <source>
        <dbReference type="ARBA" id="ARBA00022801"/>
    </source>
</evidence>
<keyword evidence="2 15" id="KW-0547">Nucleotide-binding</keyword>
<dbReference type="PANTHER" id="PTHR11070:SF2">
    <property type="entry name" value="ATP-DEPENDENT DNA HELICASE SRS2"/>
    <property type="match status" value="1"/>
</dbReference>
<organism evidence="18 19">
    <name type="scientific">Methylocystis iwaonis</name>
    <dbReference type="NCBI Taxonomy" id="2885079"/>
    <lineage>
        <taxon>Bacteria</taxon>
        <taxon>Pseudomonadati</taxon>
        <taxon>Pseudomonadota</taxon>
        <taxon>Alphaproteobacteria</taxon>
        <taxon>Hyphomicrobiales</taxon>
        <taxon>Methylocystaceae</taxon>
        <taxon>Methylocystis</taxon>
    </lineage>
</organism>
<dbReference type="NCBIfam" id="TIGR02784">
    <property type="entry name" value="addA_alphas"/>
    <property type="match status" value="1"/>
</dbReference>
<keyword evidence="10" id="KW-0413">Isomerase</keyword>
<dbReference type="Pfam" id="PF12705">
    <property type="entry name" value="PDDEXK_1"/>
    <property type="match status" value="1"/>
</dbReference>
<evidence type="ECO:0000256" key="6">
    <source>
        <dbReference type="ARBA" id="ARBA00022839"/>
    </source>
</evidence>
<dbReference type="InterPro" id="IPR038726">
    <property type="entry name" value="PDDEXK_AddAB-type"/>
</dbReference>
<evidence type="ECO:0000256" key="14">
    <source>
        <dbReference type="ARBA" id="ARBA00048988"/>
    </source>
</evidence>
<keyword evidence="3" id="KW-0227">DNA damage</keyword>
<dbReference type="EMBL" id="AP027142">
    <property type="protein sequence ID" value="BDV34859.1"/>
    <property type="molecule type" value="Genomic_DNA"/>
</dbReference>
<dbReference type="InterPro" id="IPR014151">
    <property type="entry name" value="DNA_helicase_AddA"/>
</dbReference>
<evidence type="ECO:0000256" key="7">
    <source>
        <dbReference type="ARBA" id="ARBA00022840"/>
    </source>
</evidence>
<dbReference type="EC" id="5.6.2.4" evidence="12"/>
<keyword evidence="5 15" id="KW-0347">Helicase</keyword>
<dbReference type="Gene3D" id="1.10.486.10">
    <property type="entry name" value="PCRA, domain 4"/>
    <property type="match status" value="1"/>
</dbReference>
<dbReference type="Gene3D" id="3.90.320.10">
    <property type="match status" value="1"/>
</dbReference>
<protein>
    <recommendedName>
        <fullName evidence="12">DNA 3'-5' helicase</fullName>
        <ecNumber evidence="12">5.6.2.4</ecNumber>
    </recommendedName>
    <alternativeName>
        <fullName evidence="13">DNA 3'-5' helicase II</fullName>
    </alternativeName>
</protein>
<dbReference type="Proteomes" id="UP001317629">
    <property type="component" value="Chromosome"/>
</dbReference>
<keyword evidence="7 15" id="KW-0067">ATP-binding</keyword>
<dbReference type="SUPFAM" id="SSF52980">
    <property type="entry name" value="Restriction endonuclease-like"/>
    <property type="match status" value="1"/>
</dbReference>
<dbReference type="Pfam" id="PF13361">
    <property type="entry name" value="UvrD_C"/>
    <property type="match status" value="1"/>
</dbReference>
<proteinExistence type="predicted"/>
<comment type="catalytic activity">
    <reaction evidence="14">
        <text>ATP + H2O = ADP + phosphate + H(+)</text>
        <dbReference type="Rhea" id="RHEA:13065"/>
        <dbReference type="ChEBI" id="CHEBI:15377"/>
        <dbReference type="ChEBI" id="CHEBI:15378"/>
        <dbReference type="ChEBI" id="CHEBI:30616"/>
        <dbReference type="ChEBI" id="CHEBI:43474"/>
        <dbReference type="ChEBI" id="CHEBI:456216"/>
        <dbReference type="EC" id="5.6.2.4"/>
    </reaction>
</comment>
<name>A0ABN6VGP6_9HYPH</name>
<reference evidence="18 19" key="1">
    <citation type="journal article" date="2023" name="Int. J. Syst. Evol. Microbiol.">
        <title>Methylocystis iwaonis sp. nov., a type II methane-oxidizing bacterium from surface soil of a rice paddy field in Japan, and emended description of the genus Methylocystis (ex Whittenbury et al. 1970) Bowman et al. 1993.</title>
        <authorList>
            <person name="Kaise H."/>
            <person name="Sawadogo J.B."/>
            <person name="Alam M.S."/>
            <person name="Ueno C."/>
            <person name="Dianou D."/>
            <person name="Shinjo R."/>
            <person name="Asakawa S."/>
        </authorList>
    </citation>
    <scope>NUCLEOTIDE SEQUENCE [LARGE SCALE GENOMIC DNA]</scope>
    <source>
        <strain evidence="18 19">SS37A-Re</strain>
    </source>
</reference>
<keyword evidence="1" id="KW-0540">Nuclease</keyword>
<keyword evidence="19" id="KW-1185">Reference proteome</keyword>
<evidence type="ECO:0000256" key="9">
    <source>
        <dbReference type="ARBA" id="ARBA00023204"/>
    </source>
</evidence>
<evidence type="ECO:0000256" key="10">
    <source>
        <dbReference type="ARBA" id="ARBA00023235"/>
    </source>
</evidence>
<dbReference type="PROSITE" id="PS51217">
    <property type="entry name" value="UVRD_HELICASE_CTER"/>
    <property type="match status" value="1"/>
</dbReference>
<dbReference type="RefSeq" id="WP_281928132.1">
    <property type="nucleotide sequence ID" value="NZ_AP027142.1"/>
</dbReference>
<evidence type="ECO:0000256" key="12">
    <source>
        <dbReference type="ARBA" id="ARBA00034808"/>
    </source>
</evidence>
<feature type="domain" description="UvrD-like helicase C-terminal" evidence="17">
    <location>
        <begin position="518"/>
        <end position="793"/>
    </location>
</feature>
<evidence type="ECO:0000256" key="2">
    <source>
        <dbReference type="ARBA" id="ARBA00022741"/>
    </source>
</evidence>
<feature type="binding site" evidence="15">
    <location>
        <begin position="28"/>
        <end position="35"/>
    </location>
    <ligand>
        <name>ATP</name>
        <dbReference type="ChEBI" id="CHEBI:30616"/>
    </ligand>
</feature>
<dbReference type="SUPFAM" id="SSF52540">
    <property type="entry name" value="P-loop containing nucleoside triphosphate hydrolases"/>
    <property type="match status" value="1"/>
</dbReference>
<evidence type="ECO:0000256" key="11">
    <source>
        <dbReference type="ARBA" id="ARBA00034617"/>
    </source>
</evidence>
<dbReference type="InterPro" id="IPR014017">
    <property type="entry name" value="DNA_helicase_UvrD-like_C"/>
</dbReference>
<keyword evidence="8" id="KW-0238">DNA-binding</keyword>
<evidence type="ECO:0000256" key="1">
    <source>
        <dbReference type="ARBA" id="ARBA00022722"/>
    </source>
</evidence>
<evidence type="ECO:0000313" key="18">
    <source>
        <dbReference type="EMBL" id="BDV34859.1"/>
    </source>
</evidence>
<evidence type="ECO:0000256" key="5">
    <source>
        <dbReference type="ARBA" id="ARBA00022806"/>
    </source>
</evidence>
<feature type="domain" description="UvrD-like helicase ATP-binding" evidence="16">
    <location>
        <begin position="7"/>
        <end position="484"/>
    </location>
</feature>
<dbReference type="InterPro" id="IPR027417">
    <property type="entry name" value="P-loop_NTPase"/>
</dbReference>
<dbReference type="InterPro" id="IPR011604">
    <property type="entry name" value="PDDEXK-like_dom_sf"/>
</dbReference>
<evidence type="ECO:0000256" key="13">
    <source>
        <dbReference type="ARBA" id="ARBA00034923"/>
    </source>
</evidence>
<dbReference type="InterPro" id="IPR014016">
    <property type="entry name" value="UvrD-like_ATP-bd"/>
</dbReference>
<dbReference type="InterPro" id="IPR011335">
    <property type="entry name" value="Restrct_endonuc-II-like"/>
</dbReference>
<keyword evidence="9" id="KW-0234">DNA repair</keyword>
<evidence type="ECO:0000256" key="3">
    <source>
        <dbReference type="ARBA" id="ARBA00022763"/>
    </source>
</evidence>
<dbReference type="Pfam" id="PF00580">
    <property type="entry name" value="UvrD-helicase"/>
    <property type="match status" value="1"/>
</dbReference>
<comment type="catalytic activity">
    <reaction evidence="11">
        <text>Couples ATP hydrolysis with the unwinding of duplex DNA by translocating in the 3'-5' direction.</text>
        <dbReference type="EC" id="5.6.2.4"/>
    </reaction>
</comment>
<evidence type="ECO:0000256" key="8">
    <source>
        <dbReference type="ARBA" id="ARBA00023125"/>
    </source>
</evidence>
<evidence type="ECO:0000313" key="19">
    <source>
        <dbReference type="Proteomes" id="UP001317629"/>
    </source>
</evidence>
<evidence type="ECO:0000259" key="17">
    <source>
        <dbReference type="PROSITE" id="PS51217"/>
    </source>
</evidence>
<sequence>MSDRVFVSMTVRAQHKASDPRVSAWVSAHAGSGKTYVLTQRVLRLLLEGVRPSQILCLTFTKAAAANMSTRIFDRLAQWALLDDETLAREIEEMGAGAPTPAQLDFARRLFARAVETPGGLKIQTIHAFCEKLLHIFPLEANAPAGFSVLDDMARAELLQTSKLRAIQEAMQSECDLHDALTLVAQETTENGFDDLCNELLTKRDALAQAFDREDYSRRLRRRLGLDEDETLALIEAEMVEGFETWPELLALLQLGSANDKKLAEHLKRAMALTSPTERADSYVSVFYTDKGTPRGGEKTKIITSGLQKRAPGLLEQLEAERDRLGLLIEKRKAAAVVARSLALALLGDAIIAEYERSKRYRNLLDYDDLIESARRLLNRSNPSWVLYKLDSQIDHILLDEAQDTSARQWDILTAIAKEFCAGVGARRLARSFFAVGDDKQSIFSFQGAAPEKFDAMRRSFERGFLAVEQHFEYVRLVESFRSAPGVLAAVDDVFNFADNDVGLTCDSDPDKPPLKHEAAKSHLPALVEIWKPIGPSGKEEPEDWRLPLDYATSSDPPERLARRIAKKIRALLAPESGECVHENKTARRVEPRDILIVVRKRGAFFEALIRALKSENVPVAGADRLDLGAHIAVNDLVALGRVVLLPQDDLTLATVLKSPIFGFDDDDLIKLAPPRPASLFDALAQAEDETYRAAARLIESWRRDAFALVPFEFYAKILGPGEGRRRVVARLGPEANDAIDEFLRLALSFEREESPSLVSFLAMVERLDLSIKRDMEAAGAAVRVMTAHAAKGLEAKIVFLPDTCGAPSGKHDPKLFTLGDEDALSLVWSRGKDSDPAAITAAREAHREAERAEHRRLLYVAMTRAEERLYIAGYHGEKGPADGCWHKMIVDALKESCKERDDPDAPDGYILSRGDVQLRHDLACGDAVFSSIEIPSFARAPAPRESAPMPPLRPSSALAGADALGDLYGVAPRKSDAARILIGRLTHALLQHLPECPQARREEAAKRFIDLRGATLDDATRAQIVEAAMAVVSDPRLAQLFGSRSAAEVDIVSALAEGHVVSGRIDRLAETDDELLIADFKTSRPREALDATQLRQLALYRAALAPLYPQKKARCFIIWTETASVVEADDAALDAALALALKNG</sequence>
<dbReference type="Gene3D" id="3.40.50.300">
    <property type="entry name" value="P-loop containing nucleotide triphosphate hydrolases"/>
    <property type="match status" value="4"/>
</dbReference>
<gene>
    <name evidence="18" type="ORF">SS37A_23880</name>
</gene>
<evidence type="ECO:0000259" key="16">
    <source>
        <dbReference type="PROSITE" id="PS51198"/>
    </source>
</evidence>
<accession>A0ABN6VGP6</accession>